<gene>
    <name evidence="1" type="ORF">CLG_B0041</name>
</gene>
<dbReference type="RefSeq" id="WP_003377244.1">
    <property type="nucleotide sequence ID" value="NZ_ACSJ01000009.1"/>
</dbReference>
<dbReference type="EMBL" id="ACSJ01000009">
    <property type="protein sequence ID" value="EES90422.1"/>
    <property type="molecule type" value="Genomic_DNA"/>
</dbReference>
<comment type="caution">
    <text evidence="1">The sequence shown here is derived from an EMBL/GenBank/DDBJ whole genome shotgun (WGS) entry which is preliminary data.</text>
</comment>
<evidence type="ECO:0000313" key="1">
    <source>
        <dbReference type="EMBL" id="EES90422.1"/>
    </source>
</evidence>
<reference evidence="1 2" key="1">
    <citation type="submission" date="2009-10" db="EMBL/GenBank/DDBJ databases">
        <authorList>
            <person name="Shrivastava S."/>
            <person name="Brinkac L.B."/>
            <person name="Brown J.L."/>
            <person name="Bruce D.B."/>
            <person name="Detter C."/>
            <person name="Green L.D."/>
            <person name="Munk C.A."/>
            <person name="Rogers Y.C."/>
            <person name="Tapia R."/>
            <person name="Saunders E.S."/>
            <person name="Sims D.R."/>
            <person name="Smith L.A."/>
            <person name="Smith T.J."/>
            <person name="Sutton G."/>
            <person name="Brettin T."/>
        </authorList>
    </citation>
    <scope>NUCLEOTIDE SEQUENCE [LARGE SCALE GENOMIC DNA]</scope>
    <source>
        <strain evidence="2">D str. 1873</strain>
    </source>
</reference>
<accession>A0A9P2G5M8</accession>
<name>A0A9P2G5M8_CLOBO</name>
<organism evidence="1 2">
    <name type="scientific">Clostridium botulinum D str. 1873</name>
    <dbReference type="NCBI Taxonomy" id="592027"/>
    <lineage>
        <taxon>Bacteria</taxon>
        <taxon>Bacillati</taxon>
        <taxon>Bacillota</taxon>
        <taxon>Clostridia</taxon>
        <taxon>Eubacteriales</taxon>
        <taxon>Clostridiaceae</taxon>
        <taxon>Clostridium</taxon>
    </lineage>
</organism>
<dbReference type="AlphaFoldDB" id="A0A9P2G5M8"/>
<dbReference type="Proteomes" id="UP000006160">
    <property type="component" value="Unassembled WGS sequence"/>
</dbReference>
<evidence type="ECO:0000313" key="2">
    <source>
        <dbReference type="Proteomes" id="UP000006160"/>
    </source>
</evidence>
<protein>
    <submittedName>
        <fullName evidence="1">Uncharacterized protein</fullName>
    </submittedName>
</protein>
<sequence length="45" mass="5368">MENILAIDLIDIKIQIFMTVKPREAQRLINMLSIIDLMILLYFYP</sequence>
<proteinExistence type="predicted"/>